<dbReference type="PANTHER" id="PTHR22901">
    <property type="entry name" value="SIALATE O-ACETYLESTERASE"/>
    <property type="match status" value="1"/>
</dbReference>
<feature type="domain" description="Sialate O-acetylesterase" evidence="3">
    <location>
        <begin position="107"/>
        <end position="365"/>
    </location>
</feature>
<gene>
    <name evidence="4" type="ORF">H6A34_02230</name>
</gene>
<dbReference type="InterPro" id="IPR039329">
    <property type="entry name" value="SIAE"/>
</dbReference>
<feature type="chain" id="PRO_5037995699" evidence="2">
    <location>
        <begin position="21"/>
        <end position="477"/>
    </location>
</feature>
<accession>A0A939B6N3</accession>
<evidence type="ECO:0000256" key="2">
    <source>
        <dbReference type="SAM" id="SignalP"/>
    </source>
</evidence>
<evidence type="ECO:0000259" key="3">
    <source>
        <dbReference type="Pfam" id="PF03629"/>
    </source>
</evidence>
<reference evidence="4" key="1">
    <citation type="submission" date="2020-08" db="EMBL/GenBank/DDBJ databases">
        <authorList>
            <person name="Cejkova D."/>
            <person name="Kubasova T."/>
            <person name="Jahodarova E."/>
            <person name="Rychlik I."/>
        </authorList>
    </citation>
    <scope>NUCLEOTIDE SEQUENCE</scope>
    <source>
        <strain evidence="4">An824</strain>
    </source>
</reference>
<dbReference type="Gene3D" id="3.40.50.1110">
    <property type="entry name" value="SGNH hydrolase"/>
    <property type="match status" value="1"/>
</dbReference>
<reference evidence="4" key="2">
    <citation type="journal article" date="2021" name="Sci. Rep.">
        <title>The distribution of antibiotic resistance genes in chicken gut microbiota commensals.</title>
        <authorList>
            <person name="Juricova H."/>
            <person name="Matiasovicova J."/>
            <person name="Kubasova T."/>
            <person name="Cejkova D."/>
            <person name="Rychlik I."/>
        </authorList>
    </citation>
    <scope>NUCLEOTIDE SEQUENCE</scope>
    <source>
        <strain evidence="4">An824</strain>
    </source>
</reference>
<dbReference type="PANTHER" id="PTHR22901:SF0">
    <property type="entry name" value="SIALATE O-ACETYLESTERASE"/>
    <property type="match status" value="1"/>
</dbReference>
<organism evidence="4 5">
    <name type="scientific">Marseilla massiliensis</name>
    <dbReference type="NCBI Taxonomy" id="1841864"/>
    <lineage>
        <taxon>Bacteria</taxon>
        <taxon>Pseudomonadati</taxon>
        <taxon>Bacteroidota</taxon>
        <taxon>Bacteroidia</taxon>
        <taxon>Bacteroidales</taxon>
        <taxon>Prevotellaceae</taxon>
        <taxon>Marseilla</taxon>
    </lineage>
</organism>
<sequence length="477" mass="53161">MKRTVLAVCLCALAHSVTWAKVDLPDIFSDNMVLQQQTDARIWGWSEPGAKVTVGTSWSGNAVTVDADKNGKWTATVKTPAASYAPQTLTIADKDGQVKLSNVLIGEVWFCSGQSNMEMPLAGFDNCPISGANEVIATSAQYKGIRMATVEKNGQLSPVDRCQGKWKVCNPENSPRFSATAFFFARMVNSVLDVPVGIINCSWGGTMVEGWLPRDTVAKYPDIDLKRDIRKEEPHDWWHYLSPTLMYNGMLRPLEGYTIKGFLWYQGESNVGKHKTYAQRLKTMVDLWRKEWGQGELPFYFVEIAPFGKYEGRASAFLREAQYKAQSLIANSAMVSTNDLVEPYEAENVHPKDKRSVGSRLAYQALAKTYGVKGIEADCPAYQSMEVKGDTVVLSFVHADNGFNRMKGMEGFEVAGADREFYPAKAELMGKNQIVVVCDKVSSPVSVRYAFHDYSPGNVANLRGLPLVPFRTDDWEW</sequence>
<comment type="caution">
    <text evidence="4">The sequence shown here is derived from an EMBL/GenBank/DDBJ whole genome shotgun (WGS) entry which is preliminary data.</text>
</comment>
<evidence type="ECO:0000313" key="5">
    <source>
        <dbReference type="Proteomes" id="UP000706891"/>
    </source>
</evidence>
<keyword evidence="5" id="KW-1185">Reference proteome</keyword>
<dbReference type="GO" id="GO:0005975">
    <property type="term" value="P:carbohydrate metabolic process"/>
    <property type="evidence" value="ECO:0007669"/>
    <property type="project" value="TreeGrafter"/>
</dbReference>
<keyword evidence="2" id="KW-0732">Signal</keyword>
<dbReference type="Gene3D" id="2.60.40.10">
    <property type="entry name" value="Immunoglobulins"/>
    <property type="match status" value="1"/>
</dbReference>
<name>A0A939B6N3_9BACT</name>
<feature type="signal peptide" evidence="2">
    <location>
        <begin position="1"/>
        <end position="20"/>
    </location>
</feature>
<dbReference type="EMBL" id="JACJJG010000005">
    <property type="protein sequence ID" value="MBM6672700.1"/>
    <property type="molecule type" value="Genomic_DNA"/>
</dbReference>
<dbReference type="AlphaFoldDB" id="A0A939B6N3"/>
<dbReference type="InterPro" id="IPR036514">
    <property type="entry name" value="SGNH_hydro_sf"/>
</dbReference>
<keyword evidence="1" id="KW-0378">Hydrolase</keyword>
<dbReference type="InterPro" id="IPR013783">
    <property type="entry name" value="Ig-like_fold"/>
</dbReference>
<dbReference type="GO" id="GO:0001681">
    <property type="term" value="F:sialate O-acetylesterase activity"/>
    <property type="evidence" value="ECO:0007669"/>
    <property type="project" value="InterPro"/>
</dbReference>
<evidence type="ECO:0000313" key="4">
    <source>
        <dbReference type="EMBL" id="MBM6672700.1"/>
    </source>
</evidence>
<proteinExistence type="predicted"/>
<dbReference type="Pfam" id="PF03629">
    <property type="entry name" value="SASA"/>
    <property type="match status" value="1"/>
</dbReference>
<evidence type="ECO:0000256" key="1">
    <source>
        <dbReference type="ARBA" id="ARBA00022801"/>
    </source>
</evidence>
<dbReference type="InterPro" id="IPR005181">
    <property type="entry name" value="SASA"/>
</dbReference>
<dbReference type="Proteomes" id="UP000706891">
    <property type="component" value="Unassembled WGS sequence"/>
</dbReference>
<protein>
    <submittedName>
        <fullName evidence="4">Sialate O-acetylesterase</fullName>
    </submittedName>
</protein>
<dbReference type="RefSeq" id="WP_205103202.1">
    <property type="nucleotide sequence ID" value="NZ_JACJJG010000005.1"/>
</dbReference>
<dbReference type="SUPFAM" id="SSF52266">
    <property type="entry name" value="SGNH hydrolase"/>
    <property type="match status" value="1"/>
</dbReference>